<protein>
    <submittedName>
        <fullName evidence="2">Uncharacterized protein</fullName>
    </submittedName>
</protein>
<dbReference type="RefSeq" id="WP_125672338.1">
    <property type="nucleotide sequence ID" value="NZ_RCOS01000142.1"/>
</dbReference>
<evidence type="ECO:0000313" key="3">
    <source>
        <dbReference type="Proteomes" id="UP000277582"/>
    </source>
</evidence>
<keyword evidence="1" id="KW-1133">Transmembrane helix</keyword>
<dbReference type="Proteomes" id="UP000277582">
    <property type="component" value="Unassembled WGS sequence"/>
</dbReference>
<keyword evidence="1" id="KW-0812">Transmembrane</keyword>
<keyword evidence="3" id="KW-1185">Reference proteome</keyword>
<dbReference type="EMBL" id="RCOS01000142">
    <property type="protein sequence ID" value="RSN72702.1"/>
    <property type="molecule type" value="Genomic_DNA"/>
</dbReference>
<feature type="transmembrane region" description="Helical" evidence="1">
    <location>
        <begin position="5"/>
        <end position="24"/>
    </location>
</feature>
<feature type="transmembrane region" description="Helical" evidence="1">
    <location>
        <begin position="67"/>
        <end position="85"/>
    </location>
</feature>
<gene>
    <name evidence="2" type="ORF">D6D85_12735</name>
</gene>
<organism evidence="2 3">
    <name type="scientific">Candidatus Methanodesulfokora washburnensis</name>
    <dbReference type="NCBI Taxonomy" id="2478471"/>
    <lineage>
        <taxon>Archaea</taxon>
        <taxon>Thermoproteota</taxon>
        <taxon>Candidatus Korarchaeia</taxon>
        <taxon>Candidatus Korarchaeia incertae sedis</taxon>
        <taxon>Candidatus Methanodesulfokora</taxon>
    </lineage>
</organism>
<name>A0A429GFL6_9CREN</name>
<accession>A0A429GFL6</accession>
<proteinExistence type="predicted"/>
<sequence>MIEKVLKWLFVIIAVLSILSAVYAPQFSPPLLITNVLFLSLTHIYNEKLVYELTGEKKFDQMWKTKLVIVLAVFGFLAFGLVYTWPGEVVMAVVNILISVLGTNTAQSSEAVKG</sequence>
<dbReference type="AlphaFoldDB" id="A0A429GFL6"/>
<evidence type="ECO:0000313" key="2">
    <source>
        <dbReference type="EMBL" id="RSN72702.1"/>
    </source>
</evidence>
<keyword evidence="1" id="KW-0472">Membrane</keyword>
<feature type="transmembrane region" description="Helical" evidence="1">
    <location>
        <begin position="30"/>
        <end position="46"/>
    </location>
</feature>
<comment type="caution">
    <text evidence="2">The sequence shown here is derived from an EMBL/GenBank/DDBJ whole genome shotgun (WGS) entry which is preliminary data.</text>
</comment>
<evidence type="ECO:0000256" key="1">
    <source>
        <dbReference type="SAM" id="Phobius"/>
    </source>
</evidence>
<reference evidence="2 3" key="1">
    <citation type="submission" date="2018-10" db="EMBL/GenBank/DDBJ databases">
        <title>Co-occurring genomic capacity for anaerobic methane metabolism and dissimilatory sulfite reduction discovered in the Korarchaeota.</title>
        <authorList>
            <person name="Mckay L.J."/>
            <person name="Dlakic M."/>
            <person name="Fields M.W."/>
            <person name="Delmont T.O."/>
            <person name="Eren A.M."/>
            <person name="Jay Z.J."/>
            <person name="Klingelsmith K.B."/>
            <person name="Rusch D.B."/>
            <person name="Inskeep W.P."/>
        </authorList>
    </citation>
    <scope>NUCLEOTIDE SEQUENCE [LARGE SCALE GENOMIC DNA]</scope>
    <source>
        <strain evidence="2 3">MDKW</strain>
    </source>
</reference>